<evidence type="ECO:0000313" key="13">
    <source>
        <dbReference type="EMBL" id="KAL0321469.1"/>
    </source>
</evidence>
<comment type="subcellular location">
    <subcellularLocation>
        <location evidence="1">Cell membrane</location>
        <topology evidence="1">Single-pass type I membrane protein</topology>
    </subcellularLocation>
</comment>
<evidence type="ECO:0000256" key="5">
    <source>
        <dbReference type="ARBA" id="ARBA00022692"/>
    </source>
</evidence>
<keyword evidence="4" id="KW-0433">Leucine-rich repeat</keyword>
<dbReference type="SMART" id="SM00369">
    <property type="entry name" value="LRR_TYP"/>
    <property type="match status" value="10"/>
</dbReference>
<dbReference type="FunFam" id="3.80.10.10:FF:000095">
    <property type="entry name" value="LRR receptor-like serine/threonine-protein kinase GSO1"/>
    <property type="match status" value="1"/>
</dbReference>
<feature type="domain" description="Leucine-rich repeat-containing N-terminal plant-type" evidence="12">
    <location>
        <begin position="38"/>
        <end position="78"/>
    </location>
</feature>
<dbReference type="EMBL" id="JACGWM010000016">
    <property type="protein sequence ID" value="KAL0321469.1"/>
    <property type="molecule type" value="Genomic_DNA"/>
</dbReference>
<dbReference type="Pfam" id="PF00560">
    <property type="entry name" value="LRR_1"/>
    <property type="match status" value="11"/>
</dbReference>
<evidence type="ECO:0000256" key="11">
    <source>
        <dbReference type="SAM" id="SignalP"/>
    </source>
</evidence>
<organism evidence="13">
    <name type="scientific">Sesamum calycinum</name>
    <dbReference type="NCBI Taxonomy" id="2727403"/>
    <lineage>
        <taxon>Eukaryota</taxon>
        <taxon>Viridiplantae</taxon>
        <taxon>Streptophyta</taxon>
        <taxon>Embryophyta</taxon>
        <taxon>Tracheophyta</taxon>
        <taxon>Spermatophyta</taxon>
        <taxon>Magnoliopsida</taxon>
        <taxon>eudicotyledons</taxon>
        <taxon>Gunneridae</taxon>
        <taxon>Pentapetalae</taxon>
        <taxon>asterids</taxon>
        <taxon>lamiids</taxon>
        <taxon>Lamiales</taxon>
        <taxon>Pedaliaceae</taxon>
        <taxon>Sesamum</taxon>
    </lineage>
</organism>
<reference evidence="13" key="1">
    <citation type="submission" date="2020-06" db="EMBL/GenBank/DDBJ databases">
        <authorList>
            <person name="Li T."/>
            <person name="Hu X."/>
            <person name="Zhang T."/>
            <person name="Song X."/>
            <person name="Zhang H."/>
            <person name="Dai N."/>
            <person name="Sheng W."/>
            <person name="Hou X."/>
            <person name="Wei L."/>
        </authorList>
    </citation>
    <scope>NUCLEOTIDE SEQUENCE</scope>
    <source>
        <strain evidence="13">KEN8</strain>
        <tissue evidence="13">Leaf</tissue>
    </source>
</reference>
<dbReference type="FunFam" id="3.80.10.10:FF:000111">
    <property type="entry name" value="LRR receptor-like serine/threonine-protein kinase ERECTA"/>
    <property type="match status" value="1"/>
</dbReference>
<dbReference type="InterPro" id="IPR003591">
    <property type="entry name" value="Leu-rich_rpt_typical-subtyp"/>
</dbReference>
<keyword evidence="6 11" id="KW-0732">Signal</keyword>
<evidence type="ECO:0000256" key="1">
    <source>
        <dbReference type="ARBA" id="ARBA00004251"/>
    </source>
</evidence>
<evidence type="ECO:0000256" key="10">
    <source>
        <dbReference type="ARBA" id="ARBA00023180"/>
    </source>
</evidence>
<dbReference type="PANTHER" id="PTHR48063:SF101">
    <property type="entry name" value="LRR RECEPTOR-LIKE SERINE_THREONINE-PROTEIN KINASE FLS2"/>
    <property type="match status" value="1"/>
</dbReference>
<evidence type="ECO:0000256" key="2">
    <source>
        <dbReference type="ARBA" id="ARBA00009592"/>
    </source>
</evidence>
<comment type="similarity">
    <text evidence="2">Belongs to the RLP family.</text>
</comment>
<dbReference type="Gene3D" id="3.80.10.10">
    <property type="entry name" value="Ribonuclease Inhibitor"/>
    <property type="match status" value="3"/>
</dbReference>
<evidence type="ECO:0000256" key="9">
    <source>
        <dbReference type="ARBA" id="ARBA00023136"/>
    </source>
</evidence>
<name>A0AAW2LQL2_9LAMI</name>
<evidence type="ECO:0000256" key="3">
    <source>
        <dbReference type="ARBA" id="ARBA00022475"/>
    </source>
</evidence>
<dbReference type="GO" id="GO:0051707">
    <property type="term" value="P:response to other organism"/>
    <property type="evidence" value="ECO:0007669"/>
    <property type="project" value="UniProtKB-ARBA"/>
</dbReference>
<keyword evidence="7" id="KW-0677">Repeat</keyword>
<reference evidence="13" key="2">
    <citation type="journal article" date="2024" name="Plant">
        <title>Genomic evolution and insights into agronomic trait innovations of Sesamum species.</title>
        <authorList>
            <person name="Miao H."/>
            <person name="Wang L."/>
            <person name="Qu L."/>
            <person name="Liu H."/>
            <person name="Sun Y."/>
            <person name="Le M."/>
            <person name="Wang Q."/>
            <person name="Wei S."/>
            <person name="Zheng Y."/>
            <person name="Lin W."/>
            <person name="Duan Y."/>
            <person name="Cao H."/>
            <person name="Xiong S."/>
            <person name="Wang X."/>
            <person name="Wei L."/>
            <person name="Li C."/>
            <person name="Ma Q."/>
            <person name="Ju M."/>
            <person name="Zhao R."/>
            <person name="Li G."/>
            <person name="Mu C."/>
            <person name="Tian Q."/>
            <person name="Mei H."/>
            <person name="Zhang T."/>
            <person name="Gao T."/>
            <person name="Zhang H."/>
        </authorList>
    </citation>
    <scope>NUCLEOTIDE SEQUENCE</scope>
    <source>
        <strain evidence="13">KEN8</strain>
    </source>
</reference>
<feature type="chain" id="PRO_5043856336" evidence="11">
    <location>
        <begin position="25"/>
        <end position="837"/>
    </location>
</feature>
<gene>
    <name evidence="13" type="ORF">Scaly_2443300</name>
</gene>
<evidence type="ECO:0000259" key="12">
    <source>
        <dbReference type="Pfam" id="PF08263"/>
    </source>
</evidence>
<dbReference type="InterPro" id="IPR013210">
    <property type="entry name" value="LRR_N_plant-typ"/>
</dbReference>
<evidence type="ECO:0000256" key="7">
    <source>
        <dbReference type="ARBA" id="ARBA00022737"/>
    </source>
</evidence>
<keyword evidence="13" id="KW-0675">Receptor</keyword>
<keyword evidence="9" id="KW-0472">Membrane</keyword>
<sequence>MESFQLLPLLNVLFLVLMLRFGHSSSQVNTTNKIRCSDRERQALLNIKDELVDTNGRLSSWGNDENKKDCCEWRGIQCHNQINHVTRLDLASCGLQGTISGSLLELQHLRYLDLSFNSFENGPVPEVIGSLTKLRYLNLASANFNGIKSRNLTVADLDIYWNDCYSEKLDWVFHLDSLEHLDLSTTNLTKATNWLEAVSKLTSIKELDLREVALPEIPLSLLPKINGSSPLAFLDLSFNSQCDIQGGIPKYFGTMSNLTELNMFGSNLTGDFSELIMNLSGPVQRKLVYLDLSENNLSGLFPNMSRFSSLIDLLLEGNQLSGSIQEGHLRLPHLIVLDLSSNRFTGPVPDLLFCSSLGGLLLNNNMFNGTITQSIGRLSQLRVLDLSLNSFLEVNFSPDWDPTFQLGTLILRQCKLGKYFPTWIRTQKEIAHIDISNTGISDVLPSWFVPIFPKLMYLNASNNQMYGVSALRDSLLPQSQLRATILDISRNKISASLDFLCYVKEWGLLDLSDNLFSGQIPDCFANFQWLRFLNLANNHLSGEIPYSVGSLSALTLLHLRNNSLLGGLPTSMRNCTSLEMIDVGDNRLTGEIPDWIGDSFPKLRVLILRSNAFYGSMPSNLCRLANLQILDISSNKISGVIPKCLQDFIAMTTDLNPDPFANPWLRLVVPSNFTWQMPYIKSFQSGCFMWKGEEVKYTNHLGLVKLIDFSNNSLIGEIPPGITKLVGLVGLNISRNNLTGHVPLDIGQLKSLNFLDFSRNHLSGGIPTSIGDLSHLGVLDLSYNNLSGRIPQNSHGLTIPESAYIGNAGLCGRPLNKSCPEMNHLMKIQILESTVTM</sequence>
<dbReference type="InterPro" id="IPR046956">
    <property type="entry name" value="RLP23-like"/>
</dbReference>
<dbReference type="PRINTS" id="PR00019">
    <property type="entry name" value="LEURICHRPT"/>
</dbReference>
<comment type="caution">
    <text evidence="13">The sequence shown here is derived from an EMBL/GenBank/DDBJ whole genome shotgun (WGS) entry which is preliminary data.</text>
</comment>
<evidence type="ECO:0000256" key="4">
    <source>
        <dbReference type="ARBA" id="ARBA00022614"/>
    </source>
</evidence>
<feature type="signal peptide" evidence="11">
    <location>
        <begin position="1"/>
        <end position="24"/>
    </location>
</feature>
<dbReference type="SUPFAM" id="SSF52058">
    <property type="entry name" value="L domain-like"/>
    <property type="match status" value="3"/>
</dbReference>
<evidence type="ECO:0000256" key="8">
    <source>
        <dbReference type="ARBA" id="ARBA00022989"/>
    </source>
</evidence>
<protein>
    <submittedName>
        <fullName evidence="13">Receptor-like protein EIX1</fullName>
    </submittedName>
</protein>
<dbReference type="PANTHER" id="PTHR48063">
    <property type="entry name" value="LRR RECEPTOR-LIKE KINASE"/>
    <property type="match status" value="1"/>
</dbReference>
<accession>A0AAW2LQL2</accession>
<dbReference type="GO" id="GO:0006952">
    <property type="term" value="P:defense response"/>
    <property type="evidence" value="ECO:0007669"/>
    <property type="project" value="UniProtKB-ARBA"/>
</dbReference>
<dbReference type="InterPro" id="IPR032675">
    <property type="entry name" value="LRR_dom_sf"/>
</dbReference>
<keyword evidence="8" id="KW-1133">Transmembrane helix</keyword>
<dbReference type="AlphaFoldDB" id="A0AAW2LQL2"/>
<keyword evidence="10" id="KW-0325">Glycoprotein</keyword>
<keyword evidence="3" id="KW-1003">Cell membrane</keyword>
<dbReference type="InterPro" id="IPR001611">
    <property type="entry name" value="Leu-rich_rpt"/>
</dbReference>
<evidence type="ECO:0000256" key="6">
    <source>
        <dbReference type="ARBA" id="ARBA00022729"/>
    </source>
</evidence>
<proteinExistence type="inferred from homology"/>
<dbReference type="GO" id="GO:0005886">
    <property type="term" value="C:plasma membrane"/>
    <property type="evidence" value="ECO:0007669"/>
    <property type="project" value="UniProtKB-SubCell"/>
</dbReference>
<keyword evidence="5" id="KW-0812">Transmembrane</keyword>
<dbReference type="Pfam" id="PF08263">
    <property type="entry name" value="LRRNT_2"/>
    <property type="match status" value="1"/>
</dbReference>